<dbReference type="InterPro" id="IPR005025">
    <property type="entry name" value="FMN_Rdtase-like_dom"/>
</dbReference>
<dbReference type="SUPFAM" id="SSF52218">
    <property type="entry name" value="Flavoproteins"/>
    <property type="match status" value="1"/>
</dbReference>
<feature type="compositionally biased region" description="Polar residues" evidence="1">
    <location>
        <begin position="60"/>
        <end position="70"/>
    </location>
</feature>
<evidence type="ECO:0000313" key="3">
    <source>
        <dbReference type="EMBL" id="KAF9695967.1"/>
    </source>
</evidence>
<dbReference type="Pfam" id="PF03358">
    <property type="entry name" value="FMN_red"/>
    <property type="match status" value="1"/>
</dbReference>
<dbReference type="GO" id="GO:0016491">
    <property type="term" value="F:oxidoreductase activity"/>
    <property type="evidence" value="ECO:0007669"/>
    <property type="project" value="InterPro"/>
</dbReference>
<dbReference type="AlphaFoldDB" id="A0A8H7J4A6"/>
<feature type="region of interest" description="Disordered" evidence="1">
    <location>
        <begin position="49"/>
        <end position="89"/>
    </location>
</feature>
<feature type="compositionally biased region" description="Low complexity" evidence="1">
    <location>
        <begin position="73"/>
        <end position="85"/>
    </location>
</feature>
<comment type="caution">
    <text evidence="3">The sequence shown here is derived from an EMBL/GenBank/DDBJ whole genome shotgun (WGS) entry which is preliminary data.</text>
</comment>
<name>A0A8H7J4A6_9PLEO</name>
<proteinExistence type="predicted"/>
<dbReference type="Gene3D" id="3.40.50.360">
    <property type="match status" value="1"/>
</dbReference>
<dbReference type="Proteomes" id="UP000651452">
    <property type="component" value="Unassembled WGS sequence"/>
</dbReference>
<feature type="domain" description="NADPH-dependent FMN reductase-like" evidence="2">
    <location>
        <begin position="1"/>
        <end position="126"/>
    </location>
</feature>
<dbReference type="InterPro" id="IPR029039">
    <property type="entry name" value="Flavoprotein-like_sf"/>
</dbReference>
<dbReference type="OrthoDB" id="4407678at2759"/>
<accession>A0A8H7J4A6</accession>
<protein>
    <recommendedName>
        <fullName evidence="2">NADPH-dependent FMN reductase-like domain-containing protein</fullName>
    </recommendedName>
</protein>
<sequence>MHILGLANGSIGGNSTILLKAALRAAKASNAETTTSWIHIPSLSYPPNAGPLEHAPDVSMGTNLGNNNHGAASPSSSSSTSSHDTSIPDDRSTLYESIMRADALLFSSAVYSHQPAGSLKAALDKILGPYTDPAFASRILEGQARGDAKFMKMHVDARVLRPRVAGFLVVGGSTTPDQFTMALPTLHLFAYGLHVKVVDQHVVMSCANPGAVVHAQEGGVLRRAEEMGRRVASQMGRGFDEAKYLGPVVEGGCPHCHLAKYDFFGGSEMKMGCVVCGNTGRFVVGDGKVKVQWDEDSDYCCITWRGKQKHIDDIFKNGSAEWKGLQGSKEKLQEWRELDMGRVQLPSEQQAKL</sequence>
<evidence type="ECO:0000259" key="2">
    <source>
        <dbReference type="Pfam" id="PF03358"/>
    </source>
</evidence>
<dbReference type="EMBL" id="RZGK01000010">
    <property type="protein sequence ID" value="KAF9695967.1"/>
    <property type="molecule type" value="Genomic_DNA"/>
</dbReference>
<organism evidence="3 4">
    <name type="scientific">Ascochyta lentis</name>
    <dbReference type="NCBI Taxonomy" id="205686"/>
    <lineage>
        <taxon>Eukaryota</taxon>
        <taxon>Fungi</taxon>
        <taxon>Dikarya</taxon>
        <taxon>Ascomycota</taxon>
        <taxon>Pezizomycotina</taxon>
        <taxon>Dothideomycetes</taxon>
        <taxon>Pleosporomycetidae</taxon>
        <taxon>Pleosporales</taxon>
        <taxon>Pleosporineae</taxon>
        <taxon>Didymellaceae</taxon>
        <taxon>Ascochyta</taxon>
    </lineage>
</organism>
<reference evidence="3" key="2">
    <citation type="submission" date="2020-09" db="EMBL/GenBank/DDBJ databases">
        <title>Reference genome assembly for Australian Ascochyta lentis isolate Al4.</title>
        <authorList>
            <person name="Lee R.C."/>
            <person name="Farfan-Caceres L.M."/>
            <person name="Debler J.W."/>
            <person name="Williams A.H."/>
            <person name="Henares B.M."/>
        </authorList>
    </citation>
    <scope>NUCLEOTIDE SEQUENCE</scope>
    <source>
        <strain evidence="3">Al4</strain>
    </source>
</reference>
<evidence type="ECO:0000256" key="1">
    <source>
        <dbReference type="SAM" id="MobiDB-lite"/>
    </source>
</evidence>
<reference evidence="3" key="1">
    <citation type="submission" date="2018-12" db="EMBL/GenBank/DDBJ databases">
        <authorList>
            <person name="Syme R.A."/>
            <person name="Farfan-Caceres L."/>
            <person name="Lichtenzveig J."/>
        </authorList>
    </citation>
    <scope>NUCLEOTIDE SEQUENCE</scope>
    <source>
        <strain evidence="3">Al4</strain>
    </source>
</reference>
<gene>
    <name evidence="3" type="ORF">EKO04_006212</name>
</gene>
<evidence type="ECO:0000313" key="4">
    <source>
        <dbReference type="Proteomes" id="UP000651452"/>
    </source>
</evidence>
<keyword evidence="4" id="KW-1185">Reference proteome</keyword>